<dbReference type="Proteomes" id="UP000267081">
    <property type="component" value="Unassembled WGS sequence"/>
</dbReference>
<sequence length="190" mass="19950">MRGKIGVVAGVALVALVTGVTGAGAAGRPDFAAQAQSAGLTRAQGAELQAEVDRDLAALGGVQVAANKITTADGATVLYPLPGEKYAHELGDGLDGNAVTTAADACPYYNFCGFPGAKYTGKRWTKSNCGVYNEIPDGWNSGGSWINNQSHHFTSSMFNKKHYHVFTTDPAPSNDAYGDWGPVWYVMNNC</sequence>
<organism evidence="2 3">
    <name type="scientific">Amycolatopsis eburnea</name>
    <dbReference type="NCBI Taxonomy" id="2267691"/>
    <lineage>
        <taxon>Bacteria</taxon>
        <taxon>Bacillati</taxon>
        <taxon>Actinomycetota</taxon>
        <taxon>Actinomycetes</taxon>
        <taxon>Pseudonocardiales</taxon>
        <taxon>Pseudonocardiaceae</taxon>
        <taxon>Amycolatopsis</taxon>
    </lineage>
</organism>
<evidence type="ECO:0000313" key="2">
    <source>
        <dbReference type="EMBL" id="RSD08497.1"/>
    </source>
</evidence>
<evidence type="ECO:0000313" key="3">
    <source>
        <dbReference type="Proteomes" id="UP000267081"/>
    </source>
</evidence>
<feature type="chain" id="PRO_5018619383" description="Peptidase inhibitor family I36 protein" evidence="1">
    <location>
        <begin position="26"/>
        <end position="190"/>
    </location>
</feature>
<dbReference type="OrthoDB" id="3541237at2"/>
<protein>
    <recommendedName>
        <fullName evidence="4">Peptidase inhibitor family I36 protein</fullName>
    </recommendedName>
</protein>
<gene>
    <name evidence="2" type="ORF">EIY87_42800</name>
</gene>
<name>A0A3R9EIS6_9PSEU</name>
<keyword evidence="1" id="KW-0732">Signal</keyword>
<accession>A0A3R9EIS6</accession>
<comment type="caution">
    <text evidence="2">The sequence shown here is derived from an EMBL/GenBank/DDBJ whole genome shotgun (WGS) entry which is preliminary data.</text>
</comment>
<evidence type="ECO:0008006" key="4">
    <source>
        <dbReference type="Google" id="ProtNLM"/>
    </source>
</evidence>
<dbReference type="EMBL" id="RSEC01000062">
    <property type="protein sequence ID" value="RSD08497.1"/>
    <property type="molecule type" value="Genomic_DNA"/>
</dbReference>
<dbReference type="RefSeq" id="WP_125315719.1">
    <property type="nucleotide sequence ID" value="NZ_RSEC01000062.1"/>
</dbReference>
<feature type="signal peptide" evidence="1">
    <location>
        <begin position="1"/>
        <end position="25"/>
    </location>
</feature>
<evidence type="ECO:0000256" key="1">
    <source>
        <dbReference type="SAM" id="SignalP"/>
    </source>
</evidence>
<proteinExistence type="predicted"/>
<reference evidence="2 3" key="1">
    <citation type="submission" date="2018-12" db="EMBL/GenBank/DDBJ databases">
        <title>Amycolatopsis eburnea sp. nov. actinomycete associate with arbuscular mycorrhiza fungal spore.</title>
        <authorList>
            <person name="Lumyong S."/>
            <person name="Chaiya L."/>
        </authorList>
    </citation>
    <scope>NUCLEOTIDE SEQUENCE [LARGE SCALE GENOMIC DNA]</scope>
    <source>
        <strain evidence="2 3">GLM-1</strain>
    </source>
</reference>
<keyword evidence="3" id="KW-1185">Reference proteome</keyword>
<dbReference type="AlphaFoldDB" id="A0A3R9EIS6"/>